<dbReference type="AlphaFoldDB" id="A0AAV7NFL5"/>
<evidence type="ECO:0000313" key="3">
    <source>
        <dbReference type="Proteomes" id="UP001066276"/>
    </source>
</evidence>
<evidence type="ECO:0000313" key="2">
    <source>
        <dbReference type="EMBL" id="KAJ1113342.1"/>
    </source>
</evidence>
<proteinExistence type="predicted"/>
<dbReference type="Proteomes" id="UP001066276">
    <property type="component" value="Chromosome 8"/>
</dbReference>
<evidence type="ECO:0000256" key="1">
    <source>
        <dbReference type="SAM" id="MobiDB-lite"/>
    </source>
</evidence>
<reference evidence="2" key="1">
    <citation type="journal article" date="2022" name="bioRxiv">
        <title>Sequencing and chromosome-scale assembly of the giantPleurodeles waltlgenome.</title>
        <authorList>
            <person name="Brown T."/>
            <person name="Elewa A."/>
            <person name="Iarovenko S."/>
            <person name="Subramanian E."/>
            <person name="Araus A.J."/>
            <person name="Petzold A."/>
            <person name="Susuki M."/>
            <person name="Suzuki K.-i.T."/>
            <person name="Hayashi T."/>
            <person name="Toyoda A."/>
            <person name="Oliveira C."/>
            <person name="Osipova E."/>
            <person name="Leigh N.D."/>
            <person name="Simon A."/>
            <person name="Yun M.H."/>
        </authorList>
    </citation>
    <scope>NUCLEOTIDE SEQUENCE</scope>
    <source>
        <strain evidence="2">20211129_DDA</strain>
        <tissue evidence="2">Liver</tissue>
    </source>
</reference>
<protein>
    <submittedName>
        <fullName evidence="2">Uncharacterized protein</fullName>
    </submittedName>
</protein>
<feature type="region of interest" description="Disordered" evidence="1">
    <location>
        <begin position="1"/>
        <end position="155"/>
    </location>
</feature>
<feature type="compositionally biased region" description="Low complexity" evidence="1">
    <location>
        <begin position="42"/>
        <end position="53"/>
    </location>
</feature>
<keyword evidence="3" id="KW-1185">Reference proteome</keyword>
<dbReference type="EMBL" id="JANPWB010000012">
    <property type="protein sequence ID" value="KAJ1113342.1"/>
    <property type="molecule type" value="Genomic_DNA"/>
</dbReference>
<gene>
    <name evidence="2" type="ORF">NDU88_001588</name>
</gene>
<feature type="compositionally biased region" description="Basic and acidic residues" evidence="1">
    <location>
        <begin position="95"/>
        <end position="116"/>
    </location>
</feature>
<name>A0AAV7NFL5_PLEWA</name>
<organism evidence="2 3">
    <name type="scientific">Pleurodeles waltl</name>
    <name type="common">Iberian ribbed newt</name>
    <dbReference type="NCBI Taxonomy" id="8319"/>
    <lineage>
        <taxon>Eukaryota</taxon>
        <taxon>Metazoa</taxon>
        <taxon>Chordata</taxon>
        <taxon>Craniata</taxon>
        <taxon>Vertebrata</taxon>
        <taxon>Euteleostomi</taxon>
        <taxon>Amphibia</taxon>
        <taxon>Batrachia</taxon>
        <taxon>Caudata</taxon>
        <taxon>Salamandroidea</taxon>
        <taxon>Salamandridae</taxon>
        <taxon>Pleurodelinae</taxon>
        <taxon>Pleurodeles</taxon>
    </lineage>
</organism>
<feature type="compositionally biased region" description="Low complexity" evidence="1">
    <location>
        <begin position="75"/>
        <end position="84"/>
    </location>
</feature>
<accession>A0AAV7NFL5</accession>
<comment type="caution">
    <text evidence="2">The sequence shown here is derived from an EMBL/GenBank/DDBJ whole genome shotgun (WGS) entry which is preliminary data.</text>
</comment>
<sequence>MQGTEPWGKPQSRSGRAVEDTAKPWGPNGARLRGSGEGGGTSELSARRALSSRGPECEHAAGAERPGGTRGTGETGNRATYQGTRRTRGRSLGRRCTEGVLRRREAGPGLDPKSEPQRNTAARRRAEPVGPDSRTIGTCARCWGREDTGSDPLDT</sequence>